<dbReference type="KEGG" id="pbj:VN24_09805"/>
<keyword evidence="3" id="KW-0813">Transport</keyword>
<evidence type="ECO:0000256" key="1">
    <source>
        <dbReference type="ARBA" id="ARBA00004651"/>
    </source>
</evidence>
<feature type="transmembrane region" description="Helical" evidence="8">
    <location>
        <begin position="71"/>
        <end position="90"/>
    </location>
</feature>
<dbReference type="SUPFAM" id="SSF81345">
    <property type="entry name" value="ABC transporter involved in vitamin B12 uptake, BtuC"/>
    <property type="match status" value="1"/>
</dbReference>
<organism evidence="9 10">
    <name type="scientific">Paenibacillus beijingensis</name>
    <dbReference type="NCBI Taxonomy" id="1126833"/>
    <lineage>
        <taxon>Bacteria</taxon>
        <taxon>Bacillati</taxon>
        <taxon>Bacillota</taxon>
        <taxon>Bacilli</taxon>
        <taxon>Bacillales</taxon>
        <taxon>Paenibacillaceae</taxon>
        <taxon>Paenibacillus</taxon>
    </lineage>
</organism>
<dbReference type="PATRIC" id="fig|1126833.4.peg.2166"/>
<feature type="transmembrane region" description="Helical" evidence="8">
    <location>
        <begin position="128"/>
        <end position="146"/>
    </location>
</feature>
<proteinExistence type="inferred from homology"/>
<evidence type="ECO:0000313" key="10">
    <source>
        <dbReference type="Proteomes" id="UP000032633"/>
    </source>
</evidence>
<dbReference type="AlphaFoldDB" id="A0A0D5NIS7"/>
<dbReference type="FunFam" id="1.10.3470.10:FF:000001">
    <property type="entry name" value="Vitamin B12 ABC transporter permease BtuC"/>
    <property type="match status" value="1"/>
</dbReference>
<dbReference type="GO" id="GO:0005886">
    <property type="term" value="C:plasma membrane"/>
    <property type="evidence" value="ECO:0007669"/>
    <property type="project" value="UniProtKB-SubCell"/>
</dbReference>
<comment type="subcellular location">
    <subcellularLocation>
        <location evidence="1">Cell membrane</location>
        <topology evidence="1">Multi-pass membrane protein</topology>
    </subcellularLocation>
</comment>
<feature type="transmembrane region" description="Helical" evidence="8">
    <location>
        <begin position="205"/>
        <end position="225"/>
    </location>
</feature>
<dbReference type="GO" id="GO:0033214">
    <property type="term" value="P:siderophore-iron import into cell"/>
    <property type="evidence" value="ECO:0007669"/>
    <property type="project" value="TreeGrafter"/>
</dbReference>
<feature type="transmembrane region" description="Helical" evidence="8">
    <location>
        <begin position="282"/>
        <end position="302"/>
    </location>
</feature>
<feature type="transmembrane region" description="Helical" evidence="8">
    <location>
        <begin position="16"/>
        <end position="35"/>
    </location>
</feature>
<dbReference type="STRING" id="1126833.VN24_09805"/>
<evidence type="ECO:0000256" key="8">
    <source>
        <dbReference type="SAM" id="Phobius"/>
    </source>
</evidence>
<reference evidence="9 10" key="1">
    <citation type="journal article" date="2015" name="J. Biotechnol.">
        <title>Complete genome sequence of Paenibacillus beijingensis 7188(T) (=DSM 24997(T)), a novel rhizobacterium from jujube garden soil.</title>
        <authorList>
            <person name="Kwak Y."/>
            <person name="Shin J.H."/>
        </authorList>
    </citation>
    <scope>NUCLEOTIDE SEQUENCE [LARGE SCALE GENOMIC DNA]</scope>
    <source>
        <strain evidence="9 10">DSM 24997</strain>
    </source>
</reference>
<feature type="transmembrane region" description="Helical" evidence="8">
    <location>
        <begin position="102"/>
        <end position="122"/>
    </location>
</feature>
<comment type="similarity">
    <text evidence="2">Belongs to the binding-protein-dependent transport system permease family. FecCD subfamily.</text>
</comment>
<dbReference type="GO" id="GO:0022857">
    <property type="term" value="F:transmembrane transporter activity"/>
    <property type="evidence" value="ECO:0007669"/>
    <property type="project" value="InterPro"/>
</dbReference>
<dbReference type="RefSeq" id="WP_045670261.1">
    <property type="nucleotide sequence ID" value="NZ_CP011058.1"/>
</dbReference>
<dbReference type="Proteomes" id="UP000032633">
    <property type="component" value="Chromosome"/>
</dbReference>
<dbReference type="InterPro" id="IPR037294">
    <property type="entry name" value="ABC_BtuC-like"/>
</dbReference>
<sequence length="341" mass="36102">MDNSIRQEKQSRSWHLLFLFCIGLLVLAAGMLFSLKWGPAELSWGTLFEALTYQGRDKLHLYIQTLRLPRTLTACIVGIQLALAGLLTQLTTKNPLASPHIFGINAGASLAVVLGLVLSSGLGLFPSMLLAFAGAAAGAVLVWSLTGGGHKQYVRLALAGITVHFLLSSLTEGAMILNQYSTESMIFWLVGSVNRAGWQEVGMLLPFFTGGLLLLISMIPSFRLLPLDDELAAGLGQRVNIVRAAGMLLVIIFAGSAVAVCGPIGFICLIVPHIARALAGSANLAVLVPLTGLLGGMLLVYADLFSRVIAFPFESPVGIVTSAIGAPFFIYLSRRQGGGAK</sequence>
<gene>
    <name evidence="9" type="ORF">VN24_09805</name>
</gene>
<dbReference type="Gene3D" id="1.10.3470.10">
    <property type="entry name" value="ABC transporter involved in vitamin B12 uptake, BtuC"/>
    <property type="match status" value="1"/>
</dbReference>
<protein>
    <submittedName>
        <fullName evidence="9">ABC transporter permease</fullName>
    </submittedName>
</protein>
<dbReference type="EMBL" id="CP011058">
    <property type="protein sequence ID" value="AJY74828.1"/>
    <property type="molecule type" value="Genomic_DNA"/>
</dbReference>
<evidence type="ECO:0000256" key="5">
    <source>
        <dbReference type="ARBA" id="ARBA00022692"/>
    </source>
</evidence>
<feature type="transmembrane region" description="Helical" evidence="8">
    <location>
        <begin position="308"/>
        <end position="332"/>
    </location>
</feature>
<dbReference type="HOGENOM" id="CLU_013016_1_0_9"/>
<dbReference type="PANTHER" id="PTHR30472:SF1">
    <property type="entry name" value="FE(3+) DICITRATE TRANSPORT SYSTEM PERMEASE PROTEIN FECC-RELATED"/>
    <property type="match status" value="1"/>
</dbReference>
<evidence type="ECO:0000256" key="3">
    <source>
        <dbReference type="ARBA" id="ARBA00022448"/>
    </source>
</evidence>
<dbReference type="OrthoDB" id="9811721at2"/>
<evidence type="ECO:0000313" key="9">
    <source>
        <dbReference type="EMBL" id="AJY74828.1"/>
    </source>
</evidence>
<keyword evidence="10" id="KW-1185">Reference proteome</keyword>
<dbReference type="Pfam" id="PF01032">
    <property type="entry name" value="FecCD"/>
    <property type="match status" value="1"/>
</dbReference>
<evidence type="ECO:0000256" key="2">
    <source>
        <dbReference type="ARBA" id="ARBA00007935"/>
    </source>
</evidence>
<keyword evidence="4" id="KW-1003">Cell membrane</keyword>
<dbReference type="CDD" id="cd06550">
    <property type="entry name" value="TM_ABC_iron-siderophores_like"/>
    <property type="match status" value="1"/>
</dbReference>
<keyword evidence="5 8" id="KW-0812">Transmembrane</keyword>
<evidence type="ECO:0000256" key="7">
    <source>
        <dbReference type="ARBA" id="ARBA00023136"/>
    </source>
</evidence>
<dbReference type="InterPro" id="IPR000522">
    <property type="entry name" value="ABC_transptr_permease_BtuC"/>
</dbReference>
<reference evidence="10" key="2">
    <citation type="submission" date="2015-03" db="EMBL/GenBank/DDBJ databases">
        <title>Genome sequence of Paenibacillus beijingensis strain DSM 24997T.</title>
        <authorList>
            <person name="Kwak Y."/>
            <person name="Shin J.-H."/>
        </authorList>
    </citation>
    <scope>NUCLEOTIDE SEQUENCE [LARGE SCALE GENOMIC DNA]</scope>
    <source>
        <strain evidence="10">DSM 24997</strain>
    </source>
</reference>
<keyword evidence="7 8" id="KW-0472">Membrane</keyword>
<evidence type="ECO:0000256" key="6">
    <source>
        <dbReference type="ARBA" id="ARBA00022989"/>
    </source>
</evidence>
<keyword evidence="6 8" id="KW-1133">Transmembrane helix</keyword>
<evidence type="ECO:0000256" key="4">
    <source>
        <dbReference type="ARBA" id="ARBA00022475"/>
    </source>
</evidence>
<accession>A0A0D5NIS7</accession>
<feature type="transmembrane region" description="Helical" evidence="8">
    <location>
        <begin position="245"/>
        <end position="270"/>
    </location>
</feature>
<name>A0A0D5NIS7_9BACL</name>
<feature type="transmembrane region" description="Helical" evidence="8">
    <location>
        <begin position="153"/>
        <end position="170"/>
    </location>
</feature>
<dbReference type="PANTHER" id="PTHR30472">
    <property type="entry name" value="FERRIC ENTEROBACTIN TRANSPORT SYSTEM PERMEASE PROTEIN"/>
    <property type="match status" value="1"/>
</dbReference>